<dbReference type="Proteomes" id="UP000759298">
    <property type="component" value="Unassembled WGS sequence"/>
</dbReference>
<gene>
    <name evidence="2" type="ORF">KYN89_07530</name>
</gene>
<evidence type="ECO:0000313" key="2">
    <source>
        <dbReference type="EMBL" id="MBY8336897.1"/>
    </source>
</evidence>
<keyword evidence="3" id="KW-1185">Reference proteome</keyword>
<reference evidence="2 3" key="1">
    <citation type="submission" date="2021-07" db="EMBL/GenBank/DDBJ databases">
        <title>Alteriqipengyuania abyssalis NZ-12B nov, sp.nov isolated from deep sea sponge in pacific ocean.</title>
        <authorList>
            <person name="Tareen S."/>
            <person name="Wink J."/>
        </authorList>
    </citation>
    <scope>NUCLEOTIDE SEQUENCE [LARGE SCALE GENOMIC DNA]</scope>
    <source>
        <strain evidence="2 3">NZ-12B</strain>
    </source>
</reference>
<keyword evidence="1" id="KW-0732">Signal</keyword>
<evidence type="ECO:0000313" key="3">
    <source>
        <dbReference type="Proteomes" id="UP000759298"/>
    </source>
</evidence>
<dbReference type="EMBL" id="JAHWXP010000002">
    <property type="protein sequence ID" value="MBY8336897.1"/>
    <property type="molecule type" value="Genomic_DNA"/>
</dbReference>
<sequence length="50" mass="5093">MPKLAQNLFALAVAVLVAGTSLTAITTVPPAQDGTATTYASLLHSPRELA</sequence>
<name>A0ABS7PDY9_9SPHN</name>
<proteinExistence type="predicted"/>
<organism evidence="2 3">
    <name type="scientific">Alteriqipengyuania abyssalis</name>
    <dbReference type="NCBI Taxonomy" id="2860200"/>
    <lineage>
        <taxon>Bacteria</taxon>
        <taxon>Pseudomonadati</taxon>
        <taxon>Pseudomonadota</taxon>
        <taxon>Alphaproteobacteria</taxon>
        <taxon>Sphingomonadales</taxon>
        <taxon>Erythrobacteraceae</taxon>
        <taxon>Alteriqipengyuania</taxon>
    </lineage>
</organism>
<protein>
    <submittedName>
        <fullName evidence="2">Uncharacterized protein</fullName>
    </submittedName>
</protein>
<feature type="signal peptide" evidence="1">
    <location>
        <begin position="1"/>
        <end position="26"/>
    </location>
</feature>
<evidence type="ECO:0000256" key="1">
    <source>
        <dbReference type="SAM" id="SignalP"/>
    </source>
</evidence>
<feature type="chain" id="PRO_5046308517" evidence="1">
    <location>
        <begin position="27"/>
        <end position="50"/>
    </location>
</feature>
<accession>A0ABS7PDY9</accession>
<dbReference type="RefSeq" id="WP_222824501.1">
    <property type="nucleotide sequence ID" value="NZ_JAHWXP010000002.1"/>
</dbReference>
<comment type="caution">
    <text evidence="2">The sequence shown here is derived from an EMBL/GenBank/DDBJ whole genome shotgun (WGS) entry which is preliminary data.</text>
</comment>